<evidence type="ECO:0000259" key="5">
    <source>
        <dbReference type="Pfam" id="PF08545"/>
    </source>
</evidence>
<keyword evidence="2" id="KW-0414">Isoprene biosynthesis</keyword>
<feature type="domain" description="Beta-ketoacyl-[acyl-carrier-protein] synthase III N-terminal" evidence="5">
    <location>
        <begin position="106"/>
        <end position="184"/>
    </location>
</feature>
<gene>
    <name evidence="6" type="ORF">B9Q03_07955</name>
</gene>
<protein>
    <recommendedName>
        <fullName evidence="8">Beta-ketoacyl-[acyl-carrier-protein] synthase III C-terminal domain-containing protein</fullName>
    </recommendedName>
</protein>
<keyword evidence="1" id="KW-0808">Transferase</keyword>
<dbReference type="InterPro" id="IPR016039">
    <property type="entry name" value="Thiolase-like"/>
</dbReference>
<dbReference type="EMBL" id="NEXE01000082">
    <property type="protein sequence ID" value="PSN89892.1"/>
    <property type="molecule type" value="Genomic_DNA"/>
</dbReference>
<accession>A0A2R6AU45</accession>
<evidence type="ECO:0008006" key="8">
    <source>
        <dbReference type="Google" id="ProtNLM"/>
    </source>
</evidence>
<sequence>MVSLARIVDMGFYIPRTSHTYGDIASLSGLPPEVVRDKLGVVRKPVEMELELEDMACRSSRPLLIDGRAERTGVVVYSGSDAKGKLVWTLAPKLGYMLGLKRYYGFDVSSQCVGGLVGLHVSSKLVGGSGYVLLSVATKQSWLVDYSDPSSTFMYDFSDGAMSALIAEDEGPYEVLSSSFLSDGWFGDVVYAGGERSKLVVHEVEGWRDRMKSESKRNFVYVVEEALRQAGASTSKVGFLGLVHMKRSFHRELLDSLGVSAERSVYLEEYGHMQGVDPFLALDIAARQRMIRKGDLVVLASAGTGWTWGASVLEVV</sequence>
<evidence type="ECO:0000256" key="3">
    <source>
        <dbReference type="ARBA" id="ARBA00023315"/>
    </source>
</evidence>
<organism evidence="6 7">
    <name type="scientific">Candidatus Marsarchaeota G2 archaeon OSP_D</name>
    <dbReference type="NCBI Taxonomy" id="1978157"/>
    <lineage>
        <taxon>Archaea</taxon>
        <taxon>Candidatus Marsarchaeota</taxon>
        <taxon>Candidatus Marsarchaeota group 2</taxon>
    </lineage>
</organism>
<dbReference type="InterPro" id="IPR013747">
    <property type="entry name" value="ACP_syn_III_C"/>
</dbReference>
<dbReference type="GO" id="GO:0008299">
    <property type="term" value="P:isoprenoid biosynthetic process"/>
    <property type="evidence" value="ECO:0007669"/>
    <property type="project" value="UniProtKB-KW"/>
</dbReference>
<dbReference type="SUPFAM" id="SSF53901">
    <property type="entry name" value="Thiolase-like"/>
    <property type="match status" value="1"/>
</dbReference>
<dbReference type="GO" id="GO:0004315">
    <property type="term" value="F:3-oxoacyl-[acyl-carrier-protein] synthase activity"/>
    <property type="evidence" value="ECO:0007669"/>
    <property type="project" value="InterPro"/>
</dbReference>
<comment type="caution">
    <text evidence="6">The sequence shown here is derived from an EMBL/GenBank/DDBJ whole genome shotgun (WGS) entry which is preliminary data.</text>
</comment>
<evidence type="ECO:0000256" key="2">
    <source>
        <dbReference type="ARBA" id="ARBA00023229"/>
    </source>
</evidence>
<dbReference type="AlphaFoldDB" id="A0A2R6AU45"/>
<dbReference type="InterPro" id="IPR013751">
    <property type="entry name" value="ACP_syn_III_N"/>
</dbReference>
<evidence type="ECO:0000313" key="6">
    <source>
        <dbReference type="EMBL" id="PSN89892.1"/>
    </source>
</evidence>
<dbReference type="Proteomes" id="UP000240322">
    <property type="component" value="Unassembled WGS sequence"/>
</dbReference>
<dbReference type="GO" id="GO:0006633">
    <property type="term" value="P:fatty acid biosynthetic process"/>
    <property type="evidence" value="ECO:0007669"/>
    <property type="project" value="InterPro"/>
</dbReference>
<dbReference type="PANTHER" id="PTHR34069:SF2">
    <property type="entry name" value="BETA-KETOACYL-[ACYL-CARRIER-PROTEIN] SYNTHASE III"/>
    <property type="match status" value="1"/>
</dbReference>
<reference evidence="6 7" key="1">
    <citation type="submission" date="2017-04" db="EMBL/GenBank/DDBJ databases">
        <title>Novel microbial lineages endemic to geothermal iron-oxide mats fill important gaps in the evolutionary history of Archaea.</title>
        <authorList>
            <person name="Jay Z.J."/>
            <person name="Beam J.P."/>
            <person name="Dlakic M."/>
            <person name="Rusch D.B."/>
            <person name="Kozubal M.A."/>
            <person name="Inskeep W.P."/>
        </authorList>
    </citation>
    <scope>NUCLEOTIDE SEQUENCE [LARGE SCALE GENOMIC DNA]</scope>
    <source>
        <strain evidence="6">OSP_D</strain>
    </source>
</reference>
<dbReference type="Pfam" id="PF08541">
    <property type="entry name" value="ACP_syn_III_C"/>
    <property type="match status" value="1"/>
</dbReference>
<name>A0A2R6AU45_9ARCH</name>
<dbReference type="Gene3D" id="3.40.47.10">
    <property type="match status" value="2"/>
</dbReference>
<keyword evidence="3" id="KW-0012">Acyltransferase</keyword>
<evidence type="ECO:0000256" key="1">
    <source>
        <dbReference type="ARBA" id="ARBA00022679"/>
    </source>
</evidence>
<evidence type="ECO:0000259" key="4">
    <source>
        <dbReference type="Pfam" id="PF08541"/>
    </source>
</evidence>
<dbReference type="GO" id="GO:0044550">
    <property type="term" value="P:secondary metabolite biosynthetic process"/>
    <property type="evidence" value="ECO:0007669"/>
    <property type="project" value="TreeGrafter"/>
</dbReference>
<feature type="domain" description="Beta-ketoacyl-[acyl-carrier-protein] synthase III C-terminal" evidence="4">
    <location>
        <begin position="227"/>
        <end position="314"/>
    </location>
</feature>
<proteinExistence type="predicted"/>
<dbReference type="PANTHER" id="PTHR34069">
    <property type="entry name" value="3-OXOACYL-[ACYL-CARRIER-PROTEIN] SYNTHASE 3"/>
    <property type="match status" value="1"/>
</dbReference>
<dbReference type="Pfam" id="PF08545">
    <property type="entry name" value="ACP_syn_III"/>
    <property type="match status" value="1"/>
</dbReference>
<evidence type="ECO:0000313" key="7">
    <source>
        <dbReference type="Proteomes" id="UP000240322"/>
    </source>
</evidence>